<evidence type="ECO:0000256" key="5">
    <source>
        <dbReference type="ARBA" id="ARBA00022630"/>
    </source>
</evidence>
<keyword evidence="10 18" id="KW-0642">Proline metabolism</keyword>
<evidence type="ECO:0000256" key="15">
    <source>
        <dbReference type="ARBA" id="ARBA00048779"/>
    </source>
</evidence>
<dbReference type="GO" id="GO:0003700">
    <property type="term" value="F:DNA-binding transcription factor activity"/>
    <property type="evidence" value="ECO:0007669"/>
    <property type="project" value="InterPro"/>
</dbReference>
<dbReference type="RefSeq" id="WP_003787062.1">
    <property type="nucleotide sequence ID" value="NZ_CP091518.1"/>
</dbReference>
<comment type="pathway">
    <text evidence="3 18">Amino-acid degradation; L-proline degradation into L-glutamate; L-glutamate from L-proline: step 2/2.</text>
</comment>
<evidence type="ECO:0000256" key="18">
    <source>
        <dbReference type="PIRNR" id="PIRNR000197"/>
    </source>
</evidence>
<gene>
    <name evidence="24" type="primary">putA</name>
    <name evidence="24" type="ORF">NCTC10529_01407</name>
</gene>
<comment type="pathway">
    <text evidence="2 18">Amino-acid degradation; L-proline degradation into L-glutamate; L-glutamate from L-proline: step 1/2.</text>
</comment>
<dbReference type="GO" id="GO:0004657">
    <property type="term" value="F:proline dehydrogenase activity"/>
    <property type="evidence" value="ECO:0007669"/>
    <property type="project" value="UniProtKB-UniRule"/>
</dbReference>
<dbReference type="Pfam" id="PF18327">
    <property type="entry name" value="PRODH"/>
    <property type="match status" value="1"/>
</dbReference>
<dbReference type="InterPro" id="IPR016162">
    <property type="entry name" value="Ald_DH_N"/>
</dbReference>
<name>A0AAX2J4V3_KINKI</name>
<dbReference type="Gene3D" id="3.20.20.220">
    <property type="match status" value="1"/>
</dbReference>
<dbReference type="Proteomes" id="UP000248598">
    <property type="component" value="Chromosome 1"/>
</dbReference>
<dbReference type="Gene3D" id="1.20.5.460">
    <property type="entry name" value="Single helix bin"/>
    <property type="match status" value="1"/>
</dbReference>
<dbReference type="EC" id="1.2.1.88" evidence="18"/>
<evidence type="ECO:0000256" key="8">
    <source>
        <dbReference type="ARBA" id="ARBA00023015"/>
    </source>
</evidence>
<evidence type="ECO:0000313" key="24">
    <source>
        <dbReference type="EMBL" id="SQH25211.1"/>
    </source>
</evidence>
<dbReference type="Gene3D" id="3.40.605.10">
    <property type="entry name" value="Aldehyde Dehydrogenase, Chain A, domain 1"/>
    <property type="match status" value="1"/>
</dbReference>
<dbReference type="FunFam" id="3.40.309.10:FF:000005">
    <property type="entry name" value="1-pyrroline-5-carboxylate dehydrogenase 1"/>
    <property type="match status" value="1"/>
</dbReference>
<evidence type="ECO:0000259" key="22">
    <source>
        <dbReference type="Pfam" id="PF14850"/>
    </source>
</evidence>
<dbReference type="InterPro" id="IPR041349">
    <property type="entry name" value="PRODH"/>
</dbReference>
<dbReference type="InterPro" id="IPR016161">
    <property type="entry name" value="Ald_DH/histidinol_DH"/>
</dbReference>
<evidence type="ECO:0000256" key="17">
    <source>
        <dbReference type="ARBA" id="ARBA00060911"/>
    </source>
</evidence>
<evidence type="ECO:0000256" key="16">
    <source>
        <dbReference type="ARBA" id="ARBA00060889"/>
    </source>
</evidence>
<sequence>MFNFAQIQTNPLRQAITAAYRRDEVEAVTDMITRANVSDAEKQAAYQLARSLVSKVRADRSKASGVDALMQEFTLSSEEGVALMCLAEALLRIPDNETRNKLIQDKLSDGDWKSHLGRSPSMFVNAAAWGLLITGKLTQTAPNEEALSGSLSRLLGKGGAPLIRAGVDAAMRMLGKQFVTGQTIEEALANGKEREKIGYRFSFDMLGEAAMTEADAQRYYQDYVNAIHAIGKDANNAGIYDGNGISVKLSAIHPRYARAQHERVMTELLPRLKQLFLLAKQYNIGLNIDAEEANRLELSLDLMEALVSDPDLAGYHGIGFVVQAYQKRCPFVIDYLVDLARRNKQKLMIRLVKGAYWDSEIKWAQVDGLDDYPVYTRKVHTDVSYLACARKLLDAQDAVYPQFATHNAYTLAMIYQFGANKEWEHQCLHGMGETLYDQVVGAQNLGRRVRVYAPVGTHETLLAYLVRRLLENGANSSFVNQIVDENISIDSLLQCPIDAAQKTGGKPNAVLPLPRDLYGESRANSQGWDLSNENVLNELQAALNVAAAQNWQAQSLSPSSLQHQAEQAVLNPANHDDVVGKVAFVPATEVGKIIATAQQAQTDWASKQPAQRAAILRQIADLYEQHTPELMMLAVREAGKTLNNAIAEVREAVDFCRYYADECESTCAERAAIGTVVAISPWNFPLAIFTGEVVAALAVGNTVVAKPAEQTSLIAYRAVQLMHQAGVPQNVLQLVLGAGNVGAALTQHSDIAGVIFTGSTEVARLINQTLAARNDLPVLIAETGGQNAMIVDSTALAEQVCADVLNSAFDSAGQRCSALRILCVQEDVADHMVSMIKGAMDELRVGNPLELHTDIGPVIDAEAQAALQAHIDKMKGVAKRYHEAKQPAQSGNATFITPILFELDNLDQLQREVFGPVLHVVRYHANELGDLIKQINNKGYALTHGIHSRIGRTVEFVQENIEAGNVYVNRNIVGAVVGVQPFGGHGLSGTGPKAGGSFYLQKLSRGKAWTLPNVQQAGKPDAGCLNTLENMIQSLSISHAEKVKLGGVLGESRMHTLNNATALLKSVTGERNELTWRAPKQVYVEGGTLKSALEAFVRIAATGAQVVVAQSHPLSQIATLAGSLIKVSAYPEQEPHVTHLVALDVPSAALKAELAQRNSAIIRIIDASAGVDVLPLYEEISCSTNTTAAGGNASLMAMAEA</sequence>
<feature type="domain" description="Proline utilization A proline dehydrogenase N-terminal" evidence="23">
    <location>
        <begin position="11"/>
        <end position="57"/>
    </location>
</feature>
<dbReference type="EMBL" id="LS483426">
    <property type="protein sequence ID" value="SQH25211.1"/>
    <property type="molecule type" value="Genomic_DNA"/>
</dbReference>
<dbReference type="GeneID" id="93262690"/>
<evidence type="ECO:0000256" key="12">
    <source>
        <dbReference type="ARBA" id="ARBA00023163"/>
    </source>
</evidence>
<dbReference type="InterPro" id="IPR025703">
    <property type="entry name" value="Bifunct_PutA"/>
</dbReference>
<dbReference type="SUPFAM" id="SSF81935">
    <property type="entry name" value="N-terminal domain of bifunctional PutA protein"/>
    <property type="match status" value="1"/>
</dbReference>
<dbReference type="PROSITE" id="PS00070">
    <property type="entry name" value="ALDEHYDE_DEHYDR_CYS"/>
    <property type="match status" value="1"/>
</dbReference>
<protein>
    <recommendedName>
        <fullName evidence="18">Bifunctional protein PutA</fullName>
    </recommendedName>
    <domain>
        <recommendedName>
            <fullName evidence="18">Proline dehydrogenase</fullName>
            <ecNumber evidence="18">1.5.5.2</ecNumber>
        </recommendedName>
        <alternativeName>
            <fullName evidence="18">Proline oxidase</fullName>
        </alternativeName>
    </domain>
    <domain>
        <recommendedName>
            <fullName evidence="18">Delta-1-pyrroline-5-carboxylate dehydrogenase</fullName>
            <shortName evidence="18">P5C dehydrogenase</shortName>
            <ecNumber evidence="18">1.2.1.88</ecNumber>
        </recommendedName>
        <alternativeName>
            <fullName evidence="18">L-glutamate gamma-semialdehyde dehydrogenase</fullName>
        </alternativeName>
    </domain>
</protein>
<keyword evidence="12 18" id="KW-0804">Transcription</keyword>
<dbReference type="Pfam" id="PF14850">
    <property type="entry name" value="Pro_dh-DNA_bdg"/>
    <property type="match status" value="1"/>
</dbReference>
<reference evidence="24 25" key="1">
    <citation type="submission" date="2018-06" db="EMBL/GenBank/DDBJ databases">
        <authorList>
            <consortium name="Pathogen Informatics"/>
            <person name="Doyle S."/>
        </authorList>
    </citation>
    <scope>NUCLEOTIDE SEQUENCE [LARGE SCALE GENOMIC DNA]</scope>
    <source>
        <strain evidence="24 25">NCTC10529</strain>
    </source>
</reference>
<evidence type="ECO:0000259" key="23">
    <source>
        <dbReference type="Pfam" id="PF18327"/>
    </source>
</evidence>
<keyword evidence="7 18" id="KW-0560">Oxidoreductase</keyword>
<dbReference type="InterPro" id="IPR029041">
    <property type="entry name" value="FAD-linked_oxidoreductase-like"/>
</dbReference>
<comment type="cofactor">
    <cofactor evidence="1 18">
        <name>FAD</name>
        <dbReference type="ChEBI" id="CHEBI:57692"/>
    </cofactor>
</comment>
<evidence type="ECO:0000256" key="13">
    <source>
        <dbReference type="ARBA" id="ARBA00023268"/>
    </source>
</evidence>
<evidence type="ECO:0000256" key="1">
    <source>
        <dbReference type="ARBA" id="ARBA00001974"/>
    </source>
</evidence>
<feature type="active site" evidence="19">
    <location>
        <position position="816"/>
    </location>
</feature>
<dbReference type="GO" id="GO:0003677">
    <property type="term" value="F:DNA binding"/>
    <property type="evidence" value="ECO:0007669"/>
    <property type="project" value="UniProtKB-KW"/>
</dbReference>
<dbReference type="FunFam" id="1.20.5.460:FF:000001">
    <property type="entry name" value="Bifunctional protein PutA"/>
    <property type="match status" value="1"/>
</dbReference>
<dbReference type="InterPro" id="IPR024082">
    <property type="entry name" value="PRODH_PutA_dom_II"/>
</dbReference>
<comment type="catalytic activity">
    <reaction evidence="15 18">
        <text>L-proline + a quinone = (S)-1-pyrroline-5-carboxylate + a quinol + H(+)</text>
        <dbReference type="Rhea" id="RHEA:23784"/>
        <dbReference type="ChEBI" id="CHEBI:15378"/>
        <dbReference type="ChEBI" id="CHEBI:17388"/>
        <dbReference type="ChEBI" id="CHEBI:24646"/>
        <dbReference type="ChEBI" id="CHEBI:60039"/>
        <dbReference type="ChEBI" id="CHEBI:132124"/>
        <dbReference type="EC" id="1.5.5.2"/>
    </reaction>
</comment>
<evidence type="ECO:0000256" key="10">
    <source>
        <dbReference type="ARBA" id="ARBA00023062"/>
    </source>
</evidence>
<evidence type="ECO:0000256" key="6">
    <source>
        <dbReference type="ARBA" id="ARBA00022827"/>
    </source>
</evidence>
<evidence type="ECO:0000256" key="19">
    <source>
        <dbReference type="PIRSR" id="PIRSR000197-1"/>
    </source>
</evidence>
<evidence type="ECO:0000256" key="4">
    <source>
        <dbReference type="ARBA" id="ARBA00022491"/>
    </source>
</evidence>
<dbReference type="NCBIfam" id="TIGR01238">
    <property type="entry name" value="D1pyr5carbox3"/>
    <property type="match status" value="1"/>
</dbReference>
<dbReference type="NCBIfam" id="NF008869">
    <property type="entry name" value="PRK11904.1"/>
    <property type="match status" value="1"/>
</dbReference>
<dbReference type="Gene3D" id="3.40.309.10">
    <property type="entry name" value="Aldehyde Dehydrogenase, Chain A, domain 2"/>
    <property type="match status" value="1"/>
</dbReference>
<feature type="domain" description="Aldehyde dehydrogenase" evidence="20">
    <location>
        <begin position="565"/>
        <end position="1005"/>
    </location>
</feature>
<keyword evidence="8 18" id="KW-0805">Transcription regulation</keyword>
<accession>A0AAX2J4V3</accession>
<comment type="catalytic activity">
    <reaction evidence="14 18">
        <text>L-glutamate 5-semialdehyde + NAD(+) + H2O = L-glutamate + NADH + 2 H(+)</text>
        <dbReference type="Rhea" id="RHEA:30235"/>
        <dbReference type="ChEBI" id="CHEBI:15377"/>
        <dbReference type="ChEBI" id="CHEBI:15378"/>
        <dbReference type="ChEBI" id="CHEBI:29985"/>
        <dbReference type="ChEBI" id="CHEBI:57540"/>
        <dbReference type="ChEBI" id="CHEBI:57945"/>
        <dbReference type="ChEBI" id="CHEBI:58066"/>
        <dbReference type="EC" id="1.2.1.88"/>
    </reaction>
</comment>
<organism evidence="24 25">
    <name type="scientific">Kingella kingae</name>
    <dbReference type="NCBI Taxonomy" id="504"/>
    <lineage>
        <taxon>Bacteria</taxon>
        <taxon>Pseudomonadati</taxon>
        <taxon>Pseudomonadota</taxon>
        <taxon>Betaproteobacteria</taxon>
        <taxon>Neisseriales</taxon>
        <taxon>Neisseriaceae</taxon>
        <taxon>Kingella</taxon>
    </lineage>
</organism>
<feature type="active site" evidence="19">
    <location>
        <position position="782"/>
    </location>
</feature>
<dbReference type="FunFam" id="3.20.20.220:FF:000004">
    <property type="entry name" value="Bifunctional protein PutA"/>
    <property type="match status" value="1"/>
</dbReference>
<dbReference type="Pfam" id="PF00171">
    <property type="entry name" value="Aldedh"/>
    <property type="match status" value="1"/>
</dbReference>
<feature type="domain" description="Proline dehydrogenase" evidence="21">
    <location>
        <begin position="188"/>
        <end position="481"/>
    </location>
</feature>
<evidence type="ECO:0000256" key="3">
    <source>
        <dbReference type="ARBA" id="ARBA00004786"/>
    </source>
</evidence>
<keyword evidence="11 18" id="KW-0238">DNA-binding</keyword>
<dbReference type="InterPro" id="IPR015590">
    <property type="entry name" value="Aldehyde_DH_dom"/>
</dbReference>
<keyword evidence="5 18" id="KW-0285">Flavoprotein</keyword>
<dbReference type="PIRSF" id="PIRSF000197">
    <property type="entry name" value="Bifunct_PutA"/>
    <property type="match status" value="1"/>
</dbReference>
<dbReference type="PANTHER" id="PTHR42862">
    <property type="entry name" value="DELTA-1-PYRROLINE-5-CARBOXYLATE DEHYDROGENASE 1, ISOFORM A-RELATED"/>
    <property type="match status" value="1"/>
</dbReference>
<keyword evidence="13" id="KW-0511">Multifunctional enzyme</keyword>
<feature type="domain" description="Proline dehydrogenase PutA" evidence="22">
    <location>
        <begin position="66"/>
        <end position="178"/>
    </location>
</feature>
<evidence type="ECO:0000256" key="9">
    <source>
        <dbReference type="ARBA" id="ARBA00023027"/>
    </source>
</evidence>
<keyword evidence="6 18" id="KW-0274">FAD</keyword>
<evidence type="ECO:0000259" key="20">
    <source>
        <dbReference type="Pfam" id="PF00171"/>
    </source>
</evidence>
<dbReference type="GO" id="GO:0010133">
    <property type="term" value="P:L-proline catabolic process to L-glutamate"/>
    <property type="evidence" value="ECO:0007669"/>
    <property type="project" value="UniProtKB-UniRule"/>
</dbReference>
<dbReference type="SUPFAM" id="SSF51730">
    <property type="entry name" value="FAD-linked oxidoreductase"/>
    <property type="match status" value="1"/>
</dbReference>
<dbReference type="CDD" id="cd07125">
    <property type="entry name" value="ALDH_PutA-P5CDH"/>
    <property type="match status" value="1"/>
</dbReference>
<dbReference type="EC" id="1.5.5.2" evidence="18"/>
<dbReference type="InterPro" id="IPR024089">
    <property type="entry name" value="PRODH_PutA_dom_I/II"/>
</dbReference>
<keyword evidence="4 18" id="KW-0678">Repressor</keyword>
<dbReference type="InterPro" id="IPR024090">
    <property type="entry name" value="PRODH_PutA_dom_I"/>
</dbReference>
<dbReference type="GO" id="GO:0009898">
    <property type="term" value="C:cytoplasmic side of plasma membrane"/>
    <property type="evidence" value="ECO:0007669"/>
    <property type="project" value="TreeGrafter"/>
</dbReference>
<comment type="similarity">
    <text evidence="16 18">In the N-terminal section; belongs to the proline dehydrogenase family.</text>
</comment>
<comment type="similarity">
    <text evidence="17 18">In the C-terminal section; belongs to the aldehyde dehydrogenase family.</text>
</comment>
<dbReference type="GO" id="GO:0003842">
    <property type="term" value="F:L-glutamate gamma-semialdehyde dehydrogenase activity"/>
    <property type="evidence" value="ECO:0007669"/>
    <property type="project" value="UniProtKB-UniRule"/>
</dbReference>
<dbReference type="AlphaFoldDB" id="A0AAX2J4V3"/>
<dbReference type="SUPFAM" id="SSF53720">
    <property type="entry name" value="ALDH-like"/>
    <property type="match status" value="1"/>
</dbReference>
<evidence type="ECO:0000256" key="7">
    <source>
        <dbReference type="ARBA" id="ARBA00023002"/>
    </source>
</evidence>
<dbReference type="InterPro" id="IPR050485">
    <property type="entry name" value="Proline_metab_enzyme"/>
</dbReference>
<evidence type="ECO:0000256" key="2">
    <source>
        <dbReference type="ARBA" id="ARBA00004739"/>
    </source>
</evidence>
<comment type="function">
    <text evidence="18">Oxidizes proline to glutamate for use as a carbon and nitrogen source.</text>
</comment>
<dbReference type="InterPro" id="IPR016163">
    <property type="entry name" value="Ald_DH_C"/>
</dbReference>
<evidence type="ECO:0000313" key="25">
    <source>
        <dbReference type="Proteomes" id="UP000248598"/>
    </source>
</evidence>
<dbReference type="InterPro" id="IPR016160">
    <property type="entry name" value="Ald_DH_CS_CYS"/>
</dbReference>
<dbReference type="InterPro" id="IPR005933">
    <property type="entry name" value="PutA_C"/>
</dbReference>
<evidence type="ECO:0000256" key="14">
    <source>
        <dbReference type="ARBA" id="ARBA00048142"/>
    </source>
</evidence>
<evidence type="ECO:0000256" key="11">
    <source>
        <dbReference type="ARBA" id="ARBA00023125"/>
    </source>
</evidence>
<proteinExistence type="inferred from homology"/>
<dbReference type="Gene3D" id="1.20.5.550">
    <property type="entry name" value="Single Helix bin"/>
    <property type="match status" value="1"/>
</dbReference>
<dbReference type="InterPro" id="IPR002872">
    <property type="entry name" value="Proline_DH_dom"/>
</dbReference>
<keyword evidence="9 18" id="KW-0520">NAD</keyword>
<evidence type="ECO:0000259" key="21">
    <source>
        <dbReference type="Pfam" id="PF01619"/>
    </source>
</evidence>
<dbReference type="PANTHER" id="PTHR42862:SF1">
    <property type="entry name" value="DELTA-1-PYRROLINE-5-CARBOXYLATE DEHYDROGENASE 2, ISOFORM A-RELATED"/>
    <property type="match status" value="1"/>
</dbReference>
<dbReference type="Pfam" id="PF01619">
    <property type="entry name" value="Pro_dh"/>
    <property type="match status" value="1"/>
</dbReference>